<reference evidence="1 2" key="1">
    <citation type="submission" date="2014-03" db="EMBL/GenBank/DDBJ databases">
        <title>Genome of Haematobacter massiliensis CCUG 47968.</title>
        <authorList>
            <person name="Wang D."/>
            <person name="Wang G."/>
        </authorList>
    </citation>
    <scope>NUCLEOTIDE SEQUENCE [LARGE SCALE GENOMIC DNA]</scope>
    <source>
        <strain evidence="1 2">CCUG 47968</strain>
    </source>
</reference>
<dbReference type="AlphaFoldDB" id="A0A086Y228"/>
<organism evidence="1 2">
    <name type="scientific">Haematobacter massiliensis</name>
    <dbReference type="NCBI Taxonomy" id="195105"/>
    <lineage>
        <taxon>Bacteria</taxon>
        <taxon>Pseudomonadati</taxon>
        <taxon>Pseudomonadota</taxon>
        <taxon>Alphaproteobacteria</taxon>
        <taxon>Rhodobacterales</taxon>
        <taxon>Paracoccaceae</taxon>
        <taxon>Haematobacter</taxon>
    </lineage>
</organism>
<protein>
    <submittedName>
        <fullName evidence="1">Membrane protein</fullName>
    </submittedName>
</protein>
<dbReference type="RefSeq" id="WP_084684150.1">
    <property type="nucleotide sequence ID" value="NZ_CAMIFG010000032.1"/>
</dbReference>
<dbReference type="EMBL" id="JGYG01000008">
    <property type="protein sequence ID" value="KFI28328.1"/>
    <property type="molecule type" value="Genomic_DNA"/>
</dbReference>
<gene>
    <name evidence="1" type="ORF">CN97_18790</name>
</gene>
<dbReference type="Proteomes" id="UP000028826">
    <property type="component" value="Unassembled WGS sequence"/>
</dbReference>
<proteinExistence type="predicted"/>
<evidence type="ECO:0000313" key="1">
    <source>
        <dbReference type="EMBL" id="KFI28328.1"/>
    </source>
</evidence>
<dbReference type="InterPro" id="IPR018678">
    <property type="entry name" value="DUF2160_TM"/>
</dbReference>
<evidence type="ECO:0000313" key="2">
    <source>
        <dbReference type="Proteomes" id="UP000028826"/>
    </source>
</evidence>
<dbReference type="OrthoDB" id="5420630at2"/>
<name>A0A086Y228_9RHOB</name>
<accession>A0A086Y228</accession>
<keyword evidence="2" id="KW-1185">Reference proteome</keyword>
<dbReference type="eggNOG" id="COG5477">
    <property type="taxonomic scope" value="Bacteria"/>
</dbReference>
<comment type="caution">
    <text evidence="1">The sequence shown here is derived from an EMBL/GenBank/DDBJ whole genome shotgun (WGS) entry which is preliminary data.</text>
</comment>
<dbReference type="STRING" id="195105.CN97_18790"/>
<dbReference type="Pfam" id="PF09928">
    <property type="entry name" value="DUF2160"/>
    <property type="match status" value="1"/>
</dbReference>
<sequence length="145" mass="16159">MSEIATSFRPVRVHRVNWPAIYAAAAVVLGAILGFLVWAVPVKDGMRDWTGQMIPGGWMAWTFPVALFFWCIGALLVLFTILAIRFPETPRKGILGIETTRGDRLFITLLGSAFICLASLFFGLPLLWWGIGFCLVWALAVFRLV</sequence>